<protein>
    <recommendedName>
        <fullName evidence="4">Oocyst wall protein</fullName>
    </recommendedName>
</protein>
<reference evidence="2 3" key="1">
    <citation type="submission" date="2016-10" db="EMBL/GenBank/DDBJ databases">
        <title>Reductive evolution of mitochondrial metabolism and differential evolution of invasion-related proteins in Cryptosporidium.</title>
        <authorList>
            <person name="Liu S."/>
            <person name="Roellig D.M."/>
            <person name="Guo Y."/>
            <person name="Li N."/>
            <person name="Frace M.A."/>
            <person name="Tang K."/>
            <person name="Zhang L."/>
            <person name="Feng Y."/>
            <person name="Xiao L."/>
        </authorList>
    </citation>
    <scope>NUCLEOTIDE SEQUENCE [LARGE SCALE GENOMIC DNA]</scope>
    <source>
        <strain evidence="2">30847</strain>
    </source>
</reference>
<feature type="chain" id="PRO_5012023566" description="Oocyst wall protein" evidence="1">
    <location>
        <begin position="22"/>
        <end position="437"/>
    </location>
</feature>
<keyword evidence="1" id="KW-0732">Signal</keyword>
<feature type="signal peptide" evidence="1">
    <location>
        <begin position="1"/>
        <end position="21"/>
    </location>
</feature>
<keyword evidence="3" id="KW-1185">Reference proteome</keyword>
<accession>A0A1J4MRJ2</accession>
<organism evidence="2 3">
    <name type="scientific">Cryptosporidium andersoni</name>
    <dbReference type="NCBI Taxonomy" id="117008"/>
    <lineage>
        <taxon>Eukaryota</taxon>
        <taxon>Sar</taxon>
        <taxon>Alveolata</taxon>
        <taxon>Apicomplexa</taxon>
        <taxon>Conoidasida</taxon>
        <taxon>Coccidia</taxon>
        <taxon>Eucoccidiorida</taxon>
        <taxon>Eimeriorina</taxon>
        <taxon>Cryptosporidiidae</taxon>
        <taxon>Cryptosporidium</taxon>
    </lineage>
</organism>
<comment type="caution">
    <text evidence="2">The sequence shown here is derived from an EMBL/GenBank/DDBJ whole genome shotgun (WGS) entry which is preliminary data.</text>
</comment>
<evidence type="ECO:0000313" key="2">
    <source>
        <dbReference type="EMBL" id="OII76798.1"/>
    </source>
</evidence>
<name>A0A1J4MRJ2_9CRYT</name>
<dbReference type="EMBL" id="LRBS01000050">
    <property type="protein sequence ID" value="OII76798.1"/>
    <property type="molecule type" value="Genomic_DNA"/>
</dbReference>
<evidence type="ECO:0000313" key="3">
    <source>
        <dbReference type="Proteomes" id="UP000186804"/>
    </source>
</evidence>
<dbReference type="GeneID" id="92366659"/>
<evidence type="ECO:0008006" key="4">
    <source>
        <dbReference type="Google" id="ProtNLM"/>
    </source>
</evidence>
<gene>
    <name evidence="2" type="ORF">cand_024750</name>
</gene>
<proteinExistence type="predicted"/>
<sequence length="437" mass="47696">MNSIHFSLLILFIYWPINCLASSGHHHPTVSIVNVATPICPSGFNLEAGNICVGFEELQPKKICTNGATLTSDLMCLNTISPVIHCPVNYSLIGENMCQRVIEIPPIAVCPIGFTITDGQMCTGSKTISPVKSCTSGVLSKSQDECVVQKTVSPIAECPSGEYTLLNNNQCSREILYDCTPPPRIAVEGHHHHHHHYVTAIPTQVVARTCSKVETVPAILNCPPGSVSDSINFGCTTTTSTQPIDICPDNSMMSNGQCVEVITVPAELECPPKKVPIPTKTNLYDSKFHSLENAEVNSLQNIQTLNTDAQYVYNDSQSNFIPQAMITRRKLAKRGHHHHYIPTIPAAPTPVVSQKIIVQPETKKCEEFETIPGKLMCPEGFTDKADKGLCQSLLPATLNCPAGSKINESGRCIKKITAEATILTQQQQVLQTHHHHH</sequence>
<dbReference type="AlphaFoldDB" id="A0A1J4MRJ2"/>
<evidence type="ECO:0000256" key="1">
    <source>
        <dbReference type="SAM" id="SignalP"/>
    </source>
</evidence>
<dbReference type="Proteomes" id="UP000186804">
    <property type="component" value="Unassembled WGS sequence"/>
</dbReference>
<dbReference type="OrthoDB" id="338192at2759"/>
<dbReference type="VEuPathDB" id="CryptoDB:cand_024750"/>
<dbReference type="RefSeq" id="XP_067068644.1">
    <property type="nucleotide sequence ID" value="XM_067212705.1"/>
</dbReference>